<dbReference type="RefSeq" id="XP_066929047.1">
    <property type="nucleotide sequence ID" value="XM_067072946.1"/>
</dbReference>
<dbReference type="GO" id="GO:0005634">
    <property type="term" value="C:nucleus"/>
    <property type="evidence" value="ECO:0007669"/>
    <property type="project" value="TreeGrafter"/>
</dbReference>
<reference evidence="6" key="1">
    <citation type="submission" date="2021-01" db="UniProtKB">
        <authorList>
            <consortium name="EnsemblMetazoa"/>
        </authorList>
    </citation>
    <scope>IDENTIFICATION</scope>
</reference>
<dbReference type="SMART" id="SM00709">
    <property type="entry name" value="Zpr1"/>
    <property type="match status" value="2"/>
</dbReference>
<dbReference type="InterPro" id="IPR042451">
    <property type="entry name" value="ZPR1_A/B_dom"/>
</dbReference>
<keyword evidence="4" id="KW-0862">Zinc</keyword>
<dbReference type="NCBIfam" id="TIGR00310">
    <property type="entry name" value="ZPR1_znf"/>
    <property type="match status" value="2"/>
</dbReference>
<feature type="domain" description="Zinc finger ZPR1-type" evidence="5">
    <location>
        <begin position="23"/>
        <end position="181"/>
    </location>
</feature>
<evidence type="ECO:0000259" key="5">
    <source>
        <dbReference type="SMART" id="SM00709"/>
    </source>
</evidence>
<dbReference type="InterPro" id="IPR040141">
    <property type="entry name" value="ZPR1"/>
</dbReference>
<protein>
    <recommendedName>
        <fullName evidence="5">Zinc finger ZPR1-type domain-containing protein</fullName>
    </recommendedName>
</protein>
<dbReference type="GeneID" id="136816603"/>
<dbReference type="EnsemblMetazoa" id="CLYHEMT004136.1">
    <property type="protein sequence ID" value="CLYHEMP004136.1"/>
    <property type="gene ID" value="CLYHEMG004136"/>
</dbReference>
<dbReference type="Gene3D" id="2.20.25.420">
    <property type="entry name" value="ZPR1, zinc finger domain"/>
    <property type="match status" value="2"/>
</dbReference>
<dbReference type="FunFam" id="2.60.120.1040:FF:000003">
    <property type="entry name" value="Zinc finger protein zpr1"/>
    <property type="match status" value="1"/>
</dbReference>
<dbReference type="InterPro" id="IPR004457">
    <property type="entry name" value="Znf_ZPR1"/>
</dbReference>
<dbReference type="Gene3D" id="2.60.120.1040">
    <property type="entry name" value="ZPR1, A/B domain"/>
    <property type="match status" value="2"/>
</dbReference>
<dbReference type="Pfam" id="PF03367">
    <property type="entry name" value="Zn_ribbon_ZPR1"/>
    <property type="match status" value="2"/>
</dbReference>
<comment type="similarity">
    <text evidence="1">Belongs to the ZPR1 family.</text>
</comment>
<evidence type="ECO:0000313" key="6">
    <source>
        <dbReference type="EnsemblMetazoa" id="CLYHEMP004136.1"/>
    </source>
</evidence>
<evidence type="ECO:0000256" key="1">
    <source>
        <dbReference type="ARBA" id="ARBA00008354"/>
    </source>
</evidence>
<dbReference type="FunFam" id="2.20.25.420:FF:000002">
    <property type="entry name" value="Zinc finger protein ZPR1"/>
    <property type="match status" value="1"/>
</dbReference>
<dbReference type="Pfam" id="PF22794">
    <property type="entry name" value="jr-ZPR1"/>
    <property type="match status" value="2"/>
</dbReference>
<evidence type="ECO:0000256" key="4">
    <source>
        <dbReference type="ARBA" id="ARBA00022833"/>
    </source>
</evidence>
<dbReference type="FunFam" id="2.20.25.420:FF:000001">
    <property type="entry name" value="Zinc finger protein ZPR1"/>
    <property type="match status" value="1"/>
</dbReference>
<dbReference type="OrthoDB" id="308464at2759"/>
<evidence type="ECO:0000313" key="7">
    <source>
        <dbReference type="Proteomes" id="UP000594262"/>
    </source>
</evidence>
<dbReference type="PANTHER" id="PTHR10876:SF0">
    <property type="entry name" value="ZINC FINGER PROTEIN ZPR1"/>
    <property type="match status" value="1"/>
</dbReference>
<sequence length="436" mass="48620">MTEPIFKEISAEESESGITELESLCMECHENGTTRLLLTRIPFFKEVILSSFECEHCGLKNNEIKSASEIQKKGVKYKLKINGSKDLSRQVVRQSSAMFRIDEIDFEAPAFTSKGALTTIEGMLQTAIDGLEQQQPVRKIMEPVLAEKISEIISILDKYKSGDIPFTLILEDISGNSFIENPRAPEQDPAMMVTQFVRTSEQSEQLGLTEEMEKQEEERTEKELAPEEVYEFPGNCHSCGTPVVTKMKMLQIPHFKEVVIMSSNCEACGEKSNEIKAGGGIEDQGTKISLTLTDPTDLSRDVLTSETCIVSIPELDMELSHSSDAGRFTTIEGLLNNIKTGVGRINPFAFGDSAGDKEKTKVTKITDQIQQIIDGKLFVTLVFDDPVGNSHVQNLYAPDPDPNLTVEKYDRTAEQELDLGIADMKIYKYTDEDEDE</sequence>
<dbReference type="InterPro" id="IPR056180">
    <property type="entry name" value="ZPR1_jr_dom"/>
</dbReference>
<keyword evidence="7" id="KW-1185">Reference proteome</keyword>
<name>A0A7M5V5W8_9CNID</name>
<evidence type="ECO:0000256" key="2">
    <source>
        <dbReference type="ARBA" id="ARBA00022723"/>
    </source>
</evidence>
<dbReference type="FunFam" id="2.60.120.1040:FF:000006">
    <property type="entry name" value="Zinc finger protein zpr1"/>
    <property type="match status" value="1"/>
</dbReference>
<organism evidence="6 7">
    <name type="scientific">Clytia hemisphaerica</name>
    <dbReference type="NCBI Taxonomy" id="252671"/>
    <lineage>
        <taxon>Eukaryota</taxon>
        <taxon>Metazoa</taxon>
        <taxon>Cnidaria</taxon>
        <taxon>Hydrozoa</taxon>
        <taxon>Hydroidolina</taxon>
        <taxon>Leptothecata</taxon>
        <taxon>Obeliida</taxon>
        <taxon>Clytiidae</taxon>
        <taxon>Clytia</taxon>
    </lineage>
</organism>
<dbReference type="AlphaFoldDB" id="A0A7M5V5W8"/>
<dbReference type="PANTHER" id="PTHR10876">
    <property type="entry name" value="ZINC FINGER PROTEIN ZPR1"/>
    <property type="match status" value="1"/>
</dbReference>
<keyword evidence="3" id="KW-0863">Zinc-finger</keyword>
<feature type="domain" description="Zinc finger ZPR1-type" evidence="5">
    <location>
        <begin position="234"/>
        <end position="394"/>
    </location>
</feature>
<keyword evidence="2" id="KW-0479">Metal-binding</keyword>
<proteinExistence type="inferred from homology"/>
<dbReference type="RefSeq" id="XP_066929053.1">
    <property type="nucleotide sequence ID" value="XM_067072952.1"/>
</dbReference>
<evidence type="ECO:0000256" key="3">
    <source>
        <dbReference type="ARBA" id="ARBA00022771"/>
    </source>
</evidence>
<dbReference type="InterPro" id="IPR042452">
    <property type="entry name" value="ZPR1_Znf1/2"/>
</dbReference>
<dbReference type="GO" id="GO:0008270">
    <property type="term" value="F:zinc ion binding"/>
    <property type="evidence" value="ECO:0007669"/>
    <property type="project" value="UniProtKB-KW"/>
</dbReference>
<accession>A0A7M5V5W8</accession>
<dbReference type="Proteomes" id="UP000594262">
    <property type="component" value="Unplaced"/>
</dbReference>